<keyword evidence="2" id="KW-1185">Reference proteome</keyword>
<evidence type="ECO:0000313" key="2">
    <source>
        <dbReference type="Proteomes" id="UP001164250"/>
    </source>
</evidence>
<name>A0ACC1CCU7_9ROSI</name>
<sequence length="27" mass="2918">MTPPCSAIENRNQEINAVGAERLSLTC</sequence>
<reference evidence="2" key="1">
    <citation type="journal article" date="2023" name="G3 (Bethesda)">
        <title>Genome assembly and association tests identify interacting loci associated with vigor, precocity, and sex in interspecific pistachio rootstocks.</title>
        <authorList>
            <person name="Palmer W."/>
            <person name="Jacygrad E."/>
            <person name="Sagayaradj S."/>
            <person name="Cavanaugh K."/>
            <person name="Han R."/>
            <person name="Bertier L."/>
            <person name="Beede B."/>
            <person name="Kafkas S."/>
            <person name="Golino D."/>
            <person name="Preece J."/>
            <person name="Michelmore R."/>
        </authorList>
    </citation>
    <scope>NUCLEOTIDE SEQUENCE [LARGE SCALE GENOMIC DNA]</scope>
</reference>
<protein>
    <submittedName>
        <fullName evidence="1">Uncharacterized protein</fullName>
    </submittedName>
</protein>
<accession>A0ACC1CCU7</accession>
<evidence type="ECO:0000313" key="1">
    <source>
        <dbReference type="EMBL" id="KAJ0113322.1"/>
    </source>
</evidence>
<organism evidence="1 2">
    <name type="scientific">Pistacia atlantica</name>
    <dbReference type="NCBI Taxonomy" id="434234"/>
    <lineage>
        <taxon>Eukaryota</taxon>
        <taxon>Viridiplantae</taxon>
        <taxon>Streptophyta</taxon>
        <taxon>Embryophyta</taxon>
        <taxon>Tracheophyta</taxon>
        <taxon>Spermatophyta</taxon>
        <taxon>Magnoliopsida</taxon>
        <taxon>eudicotyledons</taxon>
        <taxon>Gunneridae</taxon>
        <taxon>Pentapetalae</taxon>
        <taxon>rosids</taxon>
        <taxon>malvids</taxon>
        <taxon>Sapindales</taxon>
        <taxon>Anacardiaceae</taxon>
        <taxon>Pistacia</taxon>
    </lineage>
</organism>
<comment type="caution">
    <text evidence="1">The sequence shown here is derived from an EMBL/GenBank/DDBJ whole genome shotgun (WGS) entry which is preliminary data.</text>
</comment>
<dbReference type="Proteomes" id="UP001164250">
    <property type="component" value="Chromosome 1"/>
</dbReference>
<dbReference type="EMBL" id="CM047897">
    <property type="protein sequence ID" value="KAJ0113322.1"/>
    <property type="molecule type" value="Genomic_DNA"/>
</dbReference>
<gene>
    <name evidence="1" type="ORF">Patl1_01477</name>
</gene>
<proteinExistence type="predicted"/>